<proteinExistence type="predicted"/>
<keyword evidence="3" id="KW-1185">Reference proteome</keyword>
<reference evidence="2 3" key="1">
    <citation type="submission" date="2015-11" db="EMBL/GenBank/DDBJ databases">
        <title>Solirubrum puertoriconensis gen. nov. an environmental bacteria isolated in Puerto Rico.</title>
        <authorList>
            <person name="Cuebas-Irizarry M.F."/>
            <person name="Montalvo-Rodriguez R."/>
        </authorList>
    </citation>
    <scope>NUCLEOTIDE SEQUENCE [LARGE SCALE GENOMIC DNA]</scope>
    <source>
        <strain evidence="2 3">MC1A</strain>
    </source>
</reference>
<dbReference type="InterPro" id="IPR036457">
    <property type="entry name" value="PPM-type-like_dom_sf"/>
</dbReference>
<sequence length="244" mass="27095">MKSYQLLQIGTHHTNHCEDYNLVAHLSERTLLCAVMDGCTMGTDSYFAATLVGKLLRKIATEENYNSFYHKALPLPPATLLRAVMRQLMAELGTLKSQLLLNQTELLSTLLLAIVDVQERTAEVLIVGDGLVCINGRLTEYEQNNIPDYLGYHLAEPFDAWYDAHPQKLSASNVRDLSLSTDGIFTFSRLGNSATSIAPNPVAHLLIDQSHQEVDTMLLKKLLFLQQQCGLVPTDDLGIVRLIG</sequence>
<protein>
    <recommendedName>
        <fullName evidence="1">PPM-type phosphatase domain-containing protein</fullName>
    </recommendedName>
</protein>
<dbReference type="RefSeq" id="WP_059068891.1">
    <property type="nucleotide sequence ID" value="NZ_LNAL01000006.1"/>
</dbReference>
<dbReference type="SUPFAM" id="SSF81606">
    <property type="entry name" value="PP2C-like"/>
    <property type="match status" value="1"/>
</dbReference>
<evidence type="ECO:0000259" key="1">
    <source>
        <dbReference type="Pfam" id="PF13672"/>
    </source>
</evidence>
<organism evidence="2 3">
    <name type="scientific">Solirubrum puertoriconensis</name>
    <dbReference type="NCBI Taxonomy" id="1751427"/>
    <lineage>
        <taxon>Bacteria</taxon>
        <taxon>Pseudomonadati</taxon>
        <taxon>Bacteroidota</taxon>
        <taxon>Cytophagia</taxon>
        <taxon>Cytophagales</taxon>
    </lineage>
</organism>
<dbReference type="Pfam" id="PF13672">
    <property type="entry name" value="PP2C_2"/>
    <property type="match status" value="1"/>
</dbReference>
<evidence type="ECO:0000313" key="3">
    <source>
        <dbReference type="Proteomes" id="UP000054223"/>
    </source>
</evidence>
<evidence type="ECO:0000313" key="2">
    <source>
        <dbReference type="EMBL" id="KUG07955.1"/>
    </source>
</evidence>
<dbReference type="OrthoDB" id="654410at2"/>
<dbReference type="Proteomes" id="UP000054223">
    <property type="component" value="Unassembled WGS sequence"/>
</dbReference>
<dbReference type="EMBL" id="LNAL01000006">
    <property type="protein sequence ID" value="KUG07955.1"/>
    <property type="molecule type" value="Genomic_DNA"/>
</dbReference>
<feature type="domain" description="PPM-type phosphatase" evidence="1">
    <location>
        <begin position="15"/>
        <end position="188"/>
    </location>
</feature>
<dbReference type="InterPro" id="IPR001932">
    <property type="entry name" value="PPM-type_phosphatase-like_dom"/>
</dbReference>
<name>A0A9X0HL35_SOLP1</name>
<accession>A0A9X0HL35</accession>
<comment type="caution">
    <text evidence="2">The sequence shown here is derived from an EMBL/GenBank/DDBJ whole genome shotgun (WGS) entry which is preliminary data.</text>
</comment>
<dbReference type="Gene3D" id="3.60.40.10">
    <property type="entry name" value="PPM-type phosphatase domain"/>
    <property type="match status" value="1"/>
</dbReference>
<dbReference type="AlphaFoldDB" id="A0A9X0HL35"/>
<gene>
    <name evidence="2" type="ORF">ASU33_07020</name>
</gene>